<evidence type="ECO:0000313" key="5">
    <source>
        <dbReference type="Proteomes" id="UP000060602"/>
    </source>
</evidence>
<dbReference type="AlphaFoldDB" id="A0A2L0PTW1"/>
<dbReference type="Pfam" id="PF01850">
    <property type="entry name" value="PIN"/>
    <property type="match status" value="1"/>
</dbReference>
<evidence type="ECO:0000256" key="1">
    <source>
        <dbReference type="ARBA" id="ARBA00022842"/>
    </source>
</evidence>
<accession>A0A2L0PTW1</accession>
<feature type="region of interest" description="Disordered" evidence="2">
    <location>
        <begin position="152"/>
        <end position="192"/>
    </location>
</feature>
<gene>
    <name evidence="4" type="ORF">AL504_31695</name>
</gene>
<dbReference type="InterPro" id="IPR044153">
    <property type="entry name" value="PIN_Pae0151-like"/>
</dbReference>
<dbReference type="SUPFAM" id="SSF88723">
    <property type="entry name" value="PIN domain-like"/>
    <property type="match status" value="1"/>
</dbReference>
<organism evidence="4 5">
    <name type="scientific">Alcaligenes xylosoxydans xylosoxydans</name>
    <name type="common">Achromobacter xylosoxidans</name>
    <dbReference type="NCBI Taxonomy" id="85698"/>
    <lineage>
        <taxon>Bacteria</taxon>
        <taxon>Pseudomonadati</taxon>
        <taxon>Pseudomonadota</taxon>
        <taxon>Betaproteobacteria</taxon>
        <taxon>Burkholderiales</taxon>
        <taxon>Alcaligenaceae</taxon>
        <taxon>Achromobacter</taxon>
    </lineage>
</organism>
<keyword evidence="1" id="KW-0460">Magnesium</keyword>
<proteinExistence type="predicted"/>
<feature type="domain" description="PIN" evidence="3">
    <location>
        <begin position="4"/>
        <end position="129"/>
    </location>
</feature>
<sequence length="192" mass="20993">MKLVLDASVALSWLQLPSQTHSEQALTILEGLIDEPALVPLIWKLEVAQGALRIERLRQATPDMLGKFSTRLKIAPVVNETRPATTWLPRCVALAREHALTVYDASYLELALWHDVALATFDKRLAQAACACDVVVIGPEAPANRLECPAARYGSRQAKSHRSGFTSPRTSSGTPAPRRGARQTRRRPAAAP</sequence>
<evidence type="ECO:0000313" key="4">
    <source>
        <dbReference type="EMBL" id="AUZ18161.1"/>
    </source>
</evidence>
<reference evidence="5" key="1">
    <citation type="submission" date="2015-12" db="EMBL/GenBank/DDBJ databases">
        <title>FDA dAtabase for Regulatory Grade micrObial Sequences (FDA-ARGOS): Supporting development and validation of Infectious Disease Dx tests.</title>
        <authorList>
            <person name="Case J."/>
            <person name="Tallon L."/>
            <person name="Sadzewicz L."/>
            <person name="Sengamalay N."/>
            <person name="Ott S."/>
            <person name="Godinez A."/>
            <person name="Nagaraj S."/>
            <person name="Nadendla S."/>
            <person name="Sichtig H."/>
        </authorList>
    </citation>
    <scope>NUCLEOTIDE SEQUENCE [LARGE SCALE GENOMIC DNA]</scope>
    <source>
        <strain evidence="5">FDAARGOS_147</strain>
    </source>
</reference>
<protein>
    <submittedName>
        <fullName evidence="4">PIN domain-containing protein</fullName>
    </submittedName>
</protein>
<dbReference type="EMBL" id="CP014060">
    <property type="protein sequence ID" value="AUZ18161.1"/>
    <property type="molecule type" value="Genomic_DNA"/>
</dbReference>
<feature type="compositionally biased region" description="Basic residues" evidence="2">
    <location>
        <begin position="179"/>
        <end position="192"/>
    </location>
</feature>
<name>A0A2L0PTW1_ALCXX</name>
<feature type="compositionally biased region" description="Polar residues" evidence="2">
    <location>
        <begin position="163"/>
        <end position="174"/>
    </location>
</feature>
<dbReference type="RefSeq" id="WP_006391834.1">
    <property type="nucleotide sequence ID" value="NZ_CP014060.2"/>
</dbReference>
<dbReference type="Gene3D" id="3.40.50.1010">
    <property type="entry name" value="5'-nuclease"/>
    <property type="match status" value="1"/>
</dbReference>
<dbReference type="InterPro" id="IPR029060">
    <property type="entry name" value="PIN-like_dom_sf"/>
</dbReference>
<dbReference type="InterPro" id="IPR051619">
    <property type="entry name" value="TypeII_TA_RNase_PINc/VapC"/>
</dbReference>
<dbReference type="CDD" id="cd09873">
    <property type="entry name" value="PIN_Pae0151-like"/>
    <property type="match status" value="1"/>
</dbReference>
<evidence type="ECO:0000256" key="2">
    <source>
        <dbReference type="SAM" id="MobiDB-lite"/>
    </source>
</evidence>
<evidence type="ECO:0000259" key="3">
    <source>
        <dbReference type="Pfam" id="PF01850"/>
    </source>
</evidence>
<dbReference type="InterPro" id="IPR002716">
    <property type="entry name" value="PIN_dom"/>
</dbReference>
<dbReference type="PANTHER" id="PTHR35901">
    <property type="entry name" value="RIBONUCLEASE VAPC3"/>
    <property type="match status" value="1"/>
</dbReference>
<dbReference type="PANTHER" id="PTHR35901:SF1">
    <property type="entry name" value="EXONUCLEASE VAPC9"/>
    <property type="match status" value="1"/>
</dbReference>
<dbReference type="Proteomes" id="UP000060602">
    <property type="component" value="Chromosome"/>
</dbReference>